<feature type="domain" description="Smr" evidence="1">
    <location>
        <begin position="114"/>
        <end position="173"/>
    </location>
</feature>
<sequence>MKIGDFVELIDDAMVAEIIEIKEDSYVIESEDGFQMEVSKNEVVPRLNHLDVDFNKADVKQKIIDDLSPKKKKSKKVLREIPVIEVDLHIHNLTDTTRHMSNYEMLNIQLNEAQRRIDSAIKHRHKKIVFIHGVGQGVLKAELETLFRRYDRITYYDADYKTYGVGATEIYIYDN</sequence>
<dbReference type="RefSeq" id="WP_093240789.1">
    <property type="nucleotide sequence ID" value="NZ_FNQF01000003.1"/>
</dbReference>
<dbReference type="AlphaFoldDB" id="A0A1H3YMH2"/>
<organism evidence="2 3">
    <name type="scientific">Psychroflexus halocasei</name>
    <dbReference type="NCBI Taxonomy" id="908615"/>
    <lineage>
        <taxon>Bacteria</taxon>
        <taxon>Pseudomonadati</taxon>
        <taxon>Bacteroidota</taxon>
        <taxon>Flavobacteriia</taxon>
        <taxon>Flavobacteriales</taxon>
        <taxon>Flavobacteriaceae</taxon>
        <taxon>Psychroflexus</taxon>
    </lineage>
</organism>
<dbReference type="EMBL" id="FNQF01000003">
    <property type="protein sequence ID" value="SEA12693.1"/>
    <property type="molecule type" value="Genomic_DNA"/>
</dbReference>
<dbReference type="Proteomes" id="UP000198820">
    <property type="component" value="Unassembled WGS sequence"/>
</dbReference>
<dbReference type="InterPro" id="IPR036063">
    <property type="entry name" value="Smr_dom_sf"/>
</dbReference>
<gene>
    <name evidence="2" type="ORF">SAMN05421540_103194</name>
</gene>
<evidence type="ECO:0000313" key="2">
    <source>
        <dbReference type="EMBL" id="SEA12693.1"/>
    </source>
</evidence>
<dbReference type="Pfam" id="PF01713">
    <property type="entry name" value="Smr"/>
    <property type="match status" value="1"/>
</dbReference>
<dbReference type="STRING" id="908615.SAMN05421540_103194"/>
<evidence type="ECO:0000259" key="1">
    <source>
        <dbReference type="PROSITE" id="PS50828"/>
    </source>
</evidence>
<dbReference type="Gene3D" id="3.30.1370.110">
    <property type="match status" value="1"/>
</dbReference>
<name>A0A1H3YMH2_9FLAO</name>
<accession>A0A1H3YMH2</accession>
<protein>
    <recommendedName>
        <fullName evidence="1">Smr domain-containing protein</fullName>
    </recommendedName>
</protein>
<keyword evidence="3" id="KW-1185">Reference proteome</keyword>
<evidence type="ECO:0000313" key="3">
    <source>
        <dbReference type="Proteomes" id="UP000198820"/>
    </source>
</evidence>
<proteinExistence type="predicted"/>
<dbReference type="InterPro" id="IPR002625">
    <property type="entry name" value="Smr_dom"/>
</dbReference>
<reference evidence="2 3" key="1">
    <citation type="submission" date="2016-10" db="EMBL/GenBank/DDBJ databases">
        <authorList>
            <person name="de Groot N.N."/>
        </authorList>
    </citation>
    <scope>NUCLEOTIDE SEQUENCE [LARGE SCALE GENOMIC DNA]</scope>
    <source>
        <strain evidence="2 3">DSM 23581</strain>
    </source>
</reference>
<dbReference type="PROSITE" id="PS50828">
    <property type="entry name" value="SMR"/>
    <property type="match status" value="1"/>
</dbReference>